<evidence type="ECO:0000259" key="1">
    <source>
        <dbReference type="Pfam" id="PF01208"/>
    </source>
</evidence>
<dbReference type="InterPro" id="IPR000257">
    <property type="entry name" value="Uroporphyrinogen_deCOase"/>
</dbReference>
<dbReference type="Pfam" id="PF01208">
    <property type="entry name" value="URO-D"/>
    <property type="match status" value="1"/>
</dbReference>
<gene>
    <name evidence="2" type="ORF">HGO97_021095</name>
</gene>
<evidence type="ECO:0000313" key="2">
    <source>
        <dbReference type="EMBL" id="MBU3878303.1"/>
    </source>
</evidence>
<evidence type="ECO:0000313" key="3">
    <source>
        <dbReference type="Proteomes" id="UP000723714"/>
    </source>
</evidence>
<protein>
    <recommendedName>
        <fullName evidence="1">Uroporphyrinogen decarboxylase (URO-D) domain-containing protein</fullName>
    </recommendedName>
</protein>
<keyword evidence="3" id="KW-1185">Reference proteome</keyword>
<dbReference type="EMBL" id="JABACJ020000030">
    <property type="protein sequence ID" value="MBU3878303.1"/>
    <property type="molecule type" value="Genomic_DNA"/>
</dbReference>
<name>A0ABS6DA32_9FIRM</name>
<organism evidence="2 3">
    <name type="scientific">Faecalicatena faecalis</name>
    <dbReference type="NCBI Taxonomy" id="2726362"/>
    <lineage>
        <taxon>Bacteria</taxon>
        <taxon>Bacillati</taxon>
        <taxon>Bacillota</taxon>
        <taxon>Clostridia</taxon>
        <taxon>Lachnospirales</taxon>
        <taxon>Lachnospiraceae</taxon>
        <taxon>Faecalicatena</taxon>
    </lineage>
</organism>
<proteinExistence type="predicted"/>
<feature type="domain" description="Uroporphyrinogen decarboxylase (URO-D)" evidence="1">
    <location>
        <begin position="180"/>
        <end position="363"/>
    </location>
</feature>
<reference evidence="2 3" key="1">
    <citation type="submission" date="2021-06" db="EMBL/GenBank/DDBJ databases">
        <title>Faecalicatena sp. nov. isolated from porcine feces.</title>
        <authorList>
            <person name="Oh B.S."/>
            <person name="Lee J.H."/>
        </authorList>
    </citation>
    <scope>NUCLEOTIDE SEQUENCE [LARGE SCALE GENOMIC DNA]</scope>
    <source>
        <strain evidence="2 3">AGMB00832</strain>
    </source>
</reference>
<dbReference type="RefSeq" id="WP_216244984.1">
    <property type="nucleotide sequence ID" value="NZ_JABACJ020000030.1"/>
</dbReference>
<sequence length="372" mass="42766">MTNRDREFATLNFGDPMGRGAVEETFYPWDLTVERFHKEGLPEDISMGLRKEAPEKEEVSFTGADSGKKMISVDETFLKVSFGGPVMVYEEYLGFDPVKRVKFEFPFGEESGIMLHAYEDWTALKKHIEAEAKRCLSEEQVEQLCKGMQAGHERGDFSVRLSLQGFFWIPRELFGVEEHLFAFYDEPEWMHEINEFILNLYETYLPRILHIIQPDVVYIQEDLSGKNGPMISPECFREFVGAYYQKLVPFLKEHGCGNVFVDTDGDFMKLIPEFLEAKVDGFLPMDVNAGMDIIAVREAYPKLKFIGGFNKLRIAEGKEAIDREFERILPVIRQGGYLPGADHQVPPSASFENYKYYISRLKEVMKQACADA</sequence>
<accession>A0ABS6DA32</accession>
<comment type="caution">
    <text evidence="2">The sequence shown here is derived from an EMBL/GenBank/DDBJ whole genome shotgun (WGS) entry which is preliminary data.</text>
</comment>
<dbReference type="Proteomes" id="UP000723714">
    <property type="component" value="Unassembled WGS sequence"/>
</dbReference>